<comment type="similarity">
    <text evidence="2 9">Belongs to the G-protein coupled receptor 1 family.</text>
</comment>
<evidence type="ECO:0000256" key="6">
    <source>
        <dbReference type="ARBA" id="ARBA00023136"/>
    </source>
</evidence>
<dbReference type="PANTHER" id="PTHR24235">
    <property type="entry name" value="NEUROPEPTIDE Y RECEPTOR"/>
    <property type="match status" value="1"/>
</dbReference>
<dbReference type="InterPro" id="IPR017452">
    <property type="entry name" value="GPCR_Rhodpsn_7TM"/>
</dbReference>
<evidence type="ECO:0000256" key="1">
    <source>
        <dbReference type="ARBA" id="ARBA00004141"/>
    </source>
</evidence>
<name>A0A922HZ88_DERFA</name>
<keyword evidence="13" id="KW-1185">Reference proteome</keyword>
<sequence>MAWNNLFLLQMSSNDHNNDEMIQSLEKSLIKTTSTSLIVTKASTLVTTTAATTTSTSIRFDWNKLSSDSSAFNSSDDNPFTFDVLFNQESTSTLPIIDASSQSDLNESMFSAENIWNILLVSSYSLIVLVSLFGNIFVCRVMIALLVGNGRNTTNILIFNLAIADLLLTCFNIPINIVRFVSTNWPFGSVICILTPFIQSLSAHCSSITMMVIAFERYRSLIRTTCFGIGFDVCQYLPYMCNRKNRESIEDGTITHSNEMMNRISHQRSTNQWKCSICLIWICSIVLSIPHCLFNQLVVYPSLLEGFNMIRCATVFPSKQNRLMLAILSPLSQYLLPIGLTALFYARIGCFLWRQNNPIGSVSANRRASIMKRKRKRIKMLVIVVAVFATCWFPLHLYVTLIDFKIIQHHFGIYFVTHWIAMSSVCYNPFIYCWLNETFRLRTDSFIHSLTLLKNRIQRFIMLCCSCNRNPNEIVNKDLNENNANNANENNIDQPKKIIEQDQNNTIISICNDEKSSTF</sequence>
<feature type="transmembrane region" description="Helical" evidence="10">
    <location>
        <begin position="323"/>
        <end position="346"/>
    </location>
</feature>
<dbReference type="PRINTS" id="PR01012">
    <property type="entry name" value="NRPEPTIDEYR"/>
</dbReference>
<keyword evidence="6 10" id="KW-0472">Membrane</keyword>
<feature type="transmembrane region" description="Helical" evidence="10">
    <location>
        <begin position="411"/>
        <end position="435"/>
    </location>
</feature>
<evidence type="ECO:0000256" key="5">
    <source>
        <dbReference type="ARBA" id="ARBA00023040"/>
    </source>
</evidence>
<evidence type="ECO:0000259" key="11">
    <source>
        <dbReference type="PROSITE" id="PS50262"/>
    </source>
</evidence>
<dbReference type="GO" id="GO:0005886">
    <property type="term" value="C:plasma membrane"/>
    <property type="evidence" value="ECO:0007669"/>
    <property type="project" value="TreeGrafter"/>
</dbReference>
<protein>
    <submittedName>
        <fullName evidence="12">Serpentine type 7TM GPCR chemoreceptor Srsx</fullName>
    </submittedName>
</protein>
<evidence type="ECO:0000256" key="10">
    <source>
        <dbReference type="SAM" id="Phobius"/>
    </source>
</evidence>
<reference evidence="12" key="2">
    <citation type="journal article" date="2022" name="Res Sq">
        <title>Comparative Genomics Reveals Insights into the Divergent Evolution of Astigmatic Mites and Household Pest Adaptations.</title>
        <authorList>
            <person name="Xiong Q."/>
            <person name="Wan A.T.-Y."/>
            <person name="Liu X.-Y."/>
            <person name="Fung C.S.-H."/>
            <person name="Xiao X."/>
            <person name="Malainual N."/>
            <person name="Hou J."/>
            <person name="Wang L."/>
            <person name="Wang M."/>
            <person name="Yang K."/>
            <person name="Cui Y."/>
            <person name="Leung E."/>
            <person name="Nong W."/>
            <person name="Shin S.-K."/>
            <person name="Au S."/>
            <person name="Jeong K.Y."/>
            <person name="Chew F.T."/>
            <person name="Hui J."/>
            <person name="Leung T.F."/>
            <person name="Tungtrongchitr A."/>
            <person name="Zhong N."/>
            <person name="Liu Z."/>
            <person name="Tsui S."/>
        </authorList>
    </citation>
    <scope>NUCLEOTIDE SEQUENCE</scope>
    <source>
        <strain evidence="12">Derf</strain>
        <tissue evidence="12">Whole organism</tissue>
    </source>
</reference>
<dbReference type="EMBL" id="ASGP02000003">
    <property type="protein sequence ID" value="KAH9516097.1"/>
    <property type="molecule type" value="Genomic_DNA"/>
</dbReference>
<dbReference type="PANTHER" id="PTHR24235:SF29">
    <property type="entry name" value="GH23382P"/>
    <property type="match status" value="1"/>
</dbReference>
<keyword evidence="5 9" id="KW-0297">G-protein coupled receptor</keyword>
<feature type="domain" description="G-protein coupled receptors family 1 profile" evidence="11">
    <location>
        <begin position="134"/>
        <end position="432"/>
    </location>
</feature>
<keyword evidence="8 9" id="KW-0807">Transducer</keyword>
<feature type="transmembrane region" description="Helical" evidence="10">
    <location>
        <begin position="380"/>
        <end position="399"/>
    </location>
</feature>
<dbReference type="PROSITE" id="PS00237">
    <property type="entry name" value="G_PROTEIN_RECEP_F1_1"/>
    <property type="match status" value="1"/>
</dbReference>
<evidence type="ECO:0000256" key="7">
    <source>
        <dbReference type="ARBA" id="ARBA00023170"/>
    </source>
</evidence>
<comment type="caution">
    <text evidence="12">The sequence shown here is derived from an EMBL/GenBank/DDBJ whole genome shotgun (WGS) entry which is preliminary data.</text>
</comment>
<dbReference type="GO" id="GO:0004983">
    <property type="term" value="F:neuropeptide Y receptor activity"/>
    <property type="evidence" value="ECO:0007669"/>
    <property type="project" value="InterPro"/>
</dbReference>
<dbReference type="Gene3D" id="1.20.1070.10">
    <property type="entry name" value="Rhodopsin 7-helix transmembrane proteins"/>
    <property type="match status" value="1"/>
</dbReference>
<dbReference type="InterPro" id="IPR000276">
    <property type="entry name" value="GPCR_Rhodpsn"/>
</dbReference>
<reference evidence="12" key="1">
    <citation type="submission" date="2013-05" db="EMBL/GenBank/DDBJ databases">
        <authorList>
            <person name="Yim A.K.Y."/>
            <person name="Chan T.F."/>
            <person name="Ji K.M."/>
            <person name="Liu X.Y."/>
            <person name="Zhou J.W."/>
            <person name="Li R.Q."/>
            <person name="Yang K.Y."/>
            <person name="Li J."/>
            <person name="Li M."/>
            <person name="Law P.T.W."/>
            <person name="Wu Y.L."/>
            <person name="Cai Z.L."/>
            <person name="Qin H."/>
            <person name="Bao Y."/>
            <person name="Leung R.K.K."/>
            <person name="Ng P.K.S."/>
            <person name="Zou J."/>
            <person name="Zhong X.J."/>
            <person name="Ran P.X."/>
            <person name="Zhong N.S."/>
            <person name="Liu Z.G."/>
            <person name="Tsui S.K.W."/>
        </authorList>
    </citation>
    <scope>NUCLEOTIDE SEQUENCE</scope>
    <source>
        <strain evidence="12">Derf</strain>
        <tissue evidence="12">Whole organism</tissue>
    </source>
</reference>
<keyword evidence="3 9" id="KW-0812">Transmembrane</keyword>
<dbReference type="GO" id="GO:0043005">
    <property type="term" value="C:neuron projection"/>
    <property type="evidence" value="ECO:0007669"/>
    <property type="project" value="TreeGrafter"/>
</dbReference>
<organism evidence="12 13">
    <name type="scientific">Dermatophagoides farinae</name>
    <name type="common">American house dust mite</name>
    <dbReference type="NCBI Taxonomy" id="6954"/>
    <lineage>
        <taxon>Eukaryota</taxon>
        <taxon>Metazoa</taxon>
        <taxon>Ecdysozoa</taxon>
        <taxon>Arthropoda</taxon>
        <taxon>Chelicerata</taxon>
        <taxon>Arachnida</taxon>
        <taxon>Acari</taxon>
        <taxon>Acariformes</taxon>
        <taxon>Sarcoptiformes</taxon>
        <taxon>Astigmata</taxon>
        <taxon>Psoroptidia</taxon>
        <taxon>Analgoidea</taxon>
        <taxon>Pyroglyphidae</taxon>
        <taxon>Dermatophagoidinae</taxon>
        <taxon>Dermatophagoides</taxon>
    </lineage>
</organism>
<dbReference type="PRINTS" id="PR00237">
    <property type="entry name" value="GPCRRHODOPSN"/>
</dbReference>
<feature type="transmembrane region" description="Helical" evidence="10">
    <location>
        <begin position="155"/>
        <end position="175"/>
    </location>
</feature>
<accession>A0A922HZ88</accession>
<evidence type="ECO:0000313" key="13">
    <source>
        <dbReference type="Proteomes" id="UP000790347"/>
    </source>
</evidence>
<gene>
    <name evidence="12" type="primary">Pgr15l_2</name>
    <name evidence="12" type="ORF">DERF_006859</name>
</gene>
<evidence type="ECO:0000256" key="2">
    <source>
        <dbReference type="ARBA" id="ARBA00010663"/>
    </source>
</evidence>
<proteinExistence type="inferred from homology"/>
<dbReference type="PROSITE" id="PS50262">
    <property type="entry name" value="G_PROTEIN_RECEP_F1_2"/>
    <property type="match status" value="1"/>
</dbReference>
<evidence type="ECO:0000256" key="8">
    <source>
        <dbReference type="ARBA" id="ARBA00023224"/>
    </source>
</evidence>
<comment type="subcellular location">
    <subcellularLocation>
        <location evidence="1">Membrane</location>
        <topology evidence="1">Multi-pass membrane protein</topology>
    </subcellularLocation>
</comment>
<evidence type="ECO:0000313" key="12">
    <source>
        <dbReference type="EMBL" id="KAH9516097.1"/>
    </source>
</evidence>
<dbReference type="InterPro" id="IPR000611">
    <property type="entry name" value="NPY_rcpt"/>
</dbReference>
<evidence type="ECO:0000256" key="3">
    <source>
        <dbReference type="ARBA" id="ARBA00022692"/>
    </source>
</evidence>
<dbReference type="SUPFAM" id="SSF81321">
    <property type="entry name" value="Family A G protein-coupled receptor-like"/>
    <property type="match status" value="2"/>
</dbReference>
<feature type="transmembrane region" description="Helical" evidence="10">
    <location>
        <begin position="187"/>
        <end position="215"/>
    </location>
</feature>
<dbReference type="AlphaFoldDB" id="A0A922HZ88"/>
<dbReference type="Pfam" id="PF00001">
    <property type="entry name" value="7tm_1"/>
    <property type="match status" value="2"/>
</dbReference>
<evidence type="ECO:0000256" key="4">
    <source>
        <dbReference type="ARBA" id="ARBA00022989"/>
    </source>
</evidence>
<feature type="transmembrane region" description="Helical" evidence="10">
    <location>
        <begin position="115"/>
        <end position="143"/>
    </location>
</feature>
<keyword evidence="4 10" id="KW-1133">Transmembrane helix</keyword>
<dbReference type="Proteomes" id="UP000790347">
    <property type="component" value="Unassembled WGS sequence"/>
</dbReference>
<evidence type="ECO:0000256" key="9">
    <source>
        <dbReference type="RuleBase" id="RU000688"/>
    </source>
</evidence>
<keyword evidence="7 9" id="KW-0675">Receptor</keyword>
<feature type="transmembrane region" description="Helical" evidence="10">
    <location>
        <begin position="278"/>
        <end position="303"/>
    </location>
</feature>
<dbReference type="GO" id="GO:0042923">
    <property type="term" value="F:neuropeptide binding"/>
    <property type="evidence" value="ECO:0007669"/>
    <property type="project" value="TreeGrafter"/>
</dbReference>